<keyword evidence="5" id="KW-0503">Monooxygenase</keyword>
<accession>A0AAD7DMF2</accession>
<proteinExistence type="inferred from homology"/>
<evidence type="ECO:0000259" key="7">
    <source>
        <dbReference type="Pfam" id="PF01494"/>
    </source>
</evidence>
<sequence>MASPERPALQPLSISVVGAGIAGLAAAIALRRNGHVVQIFESAAITAEIGAAIVVPVNSQRVLEKFGYVQENLKAVHFDAVVGYDSKGGKGTAAGWLIPLEKQNLLCHRSDLRTELERLALGPGEGPASVLHTSSQVVGCDTEEGTITLKDGRIIQADVVLGADGISSAIRNHIIGYVQKSIGSGQSCYRSLLDTAKLTEISELDWMKEDRSGLRIVVFRGSPLRTLLMYPCRSGTLLNFVAIFDDPTQEDLDWPAASTREEVQARFAGFDAQFQPLLAALPEVVPRWQQRTVPVLPTWVRGRAAILGDAAHATMPTLGQGAAMAVEDAGALGVLFPAGTTRADVPARLAAYEALRKPRGEWLAQRSLEQAVVPQKRGEYIQSKEMQEYMMEYDALKAAKNIYEERFGRGKSCGLRGASSVSVSNNTKYVPLNVVYESYMGALLRTIKLGAHAQPADDSQLTYHWAIAQVDFHVYPAFRLLERHYYICTSETRRKCLTLYKDFGVILAPLEEPYSKKPLWF</sequence>
<dbReference type="Pfam" id="PF01494">
    <property type="entry name" value="FAD_binding_3"/>
    <property type="match status" value="1"/>
</dbReference>
<feature type="domain" description="FAD-binding" evidence="7">
    <location>
        <begin position="14"/>
        <end position="366"/>
    </location>
</feature>
<evidence type="ECO:0000256" key="6">
    <source>
        <dbReference type="SAM" id="Phobius"/>
    </source>
</evidence>
<keyword evidence="6" id="KW-1133">Transmembrane helix</keyword>
<dbReference type="AlphaFoldDB" id="A0AAD7DMF2"/>
<dbReference type="PANTHER" id="PTHR13789:SF314">
    <property type="entry name" value="FAD-BINDING DOMAIN-CONTAINING PROTEIN"/>
    <property type="match status" value="1"/>
</dbReference>
<feature type="transmembrane region" description="Helical" evidence="6">
    <location>
        <begin position="12"/>
        <end position="30"/>
    </location>
</feature>
<evidence type="ECO:0000256" key="4">
    <source>
        <dbReference type="ARBA" id="ARBA00023002"/>
    </source>
</evidence>
<organism evidence="8 9">
    <name type="scientific">Mycena rosella</name>
    <name type="common">Pink bonnet</name>
    <name type="synonym">Agaricus rosellus</name>
    <dbReference type="NCBI Taxonomy" id="1033263"/>
    <lineage>
        <taxon>Eukaryota</taxon>
        <taxon>Fungi</taxon>
        <taxon>Dikarya</taxon>
        <taxon>Basidiomycota</taxon>
        <taxon>Agaricomycotina</taxon>
        <taxon>Agaricomycetes</taxon>
        <taxon>Agaricomycetidae</taxon>
        <taxon>Agaricales</taxon>
        <taxon>Marasmiineae</taxon>
        <taxon>Mycenaceae</taxon>
        <taxon>Mycena</taxon>
    </lineage>
</organism>
<dbReference type="GO" id="GO:0004497">
    <property type="term" value="F:monooxygenase activity"/>
    <property type="evidence" value="ECO:0007669"/>
    <property type="project" value="UniProtKB-KW"/>
</dbReference>
<name>A0AAD7DMF2_MYCRO</name>
<protein>
    <recommendedName>
        <fullName evidence="7">FAD-binding domain-containing protein</fullName>
    </recommendedName>
</protein>
<dbReference type="PRINTS" id="PR00420">
    <property type="entry name" value="RNGMNOXGNASE"/>
</dbReference>
<dbReference type="Proteomes" id="UP001221757">
    <property type="component" value="Unassembled WGS sequence"/>
</dbReference>
<dbReference type="PANTHER" id="PTHR13789">
    <property type="entry name" value="MONOOXYGENASE"/>
    <property type="match status" value="1"/>
</dbReference>
<keyword evidence="3" id="KW-0274">FAD</keyword>
<keyword evidence="6" id="KW-0472">Membrane</keyword>
<dbReference type="Gene3D" id="3.50.50.60">
    <property type="entry name" value="FAD/NAD(P)-binding domain"/>
    <property type="match status" value="1"/>
</dbReference>
<comment type="similarity">
    <text evidence="1">Belongs to the paxM FAD-dependent monooxygenase family.</text>
</comment>
<evidence type="ECO:0000256" key="5">
    <source>
        <dbReference type="ARBA" id="ARBA00023033"/>
    </source>
</evidence>
<keyword evidence="6" id="KW-0812">Transmembrane</keyword>
<evidence type="ECO:0000256" key="1">
    <source>
        <dbReference type="ARBA" id="ARBA00007992"/>
    </source>
</evidence>
<dbReference type="SUPFAM" id="SSF51905">
    <property type="entry name" value="FAD/NAD(P)-binding domain"/>
    <property type="match status" value="1"/>
</dbReference>
<keyword evidence="9" id="KW-1185">Reference proteome</keyword>
<dbReference type="InterPro" id="IPR050493">
    <property type="entry name" value="FAD-dep_Monooxygenase_BioMet"/>
</dbReference>
<dbReference type="InterPro" id="IPR036188">
    <property type="entry name" value="FAD/NAD-bd_sf"/>
</dbReference>
<dbReference type="InterPro" id="IPR002938">
    <property type="entry name" value="FAD-bd"/>
</dbReference>
<keyword evidence="2" id="KW-0285">Flavoprotein</keyword>
<reference evidence="8" key="1">
    <citation type="submission" date="2023-03" db="EMBL/GenBank/DDBJ databases">
        <title>Massive genome expansion in bonnet fungi (Mycena s.s.) driven by repeated elements and novel gene families across ecological guilds.</title>
        <authorList>
            <consortium name="Lawrence Berkeley National Laboratory"/>
            <person name="Harder C.B."/>
            <person name="Miyauchi S."/>
            <person name="Viragh M."/>
            <person name="Kuo A."/>
            <person name="Thoen E."/>
            <person name="Andreopoulos B."/>
            <person name="Lu D."/>
            <person name="Skrede I."/>
            <person name="Drula E."/>
            <person name="Henrissat B."/>
            <person name="Morin E."/>
            <person name="Kohler A."/>
            <person name="Barry K."/>
            <person name="LaButti K."/>
            <person name="Morin E."/>
            <person name="Salamov A."/>
            <person name="Lipzen A."/>
            <person name="Mereny Z."/>
            <person name="Hegedus B."/>
            <person name="Baldrian P."/>
            <person name="Stursova M."/>
            <person name="Weitz H."/>
            <person name="Taylor A."/>
            <person name="Grigoriev I.V."/>
            <person name="Nagy L.G."/>
            <person name="Martin F."/>
            <person name="Kauserud H."/>
        </authorList>
    </citation>
    <scope>NUCLEOTIDE SEQUENCE</scope>
    <source>
        <strain evidence="8">CBHHK067</strain>
    </source>
</reference>
<evidence type="ECO:0000256" key="2">
    <source>
        <dbReference type="ARBA" id="ARBA00022630"/>
    </source>
</evidence>
<keyword evidence="4" id="KW-0560">Oxidoreductase</keyword>
<evidence type="ECO:0000313" key="9">
    <source>
        <dbReference type="Proteomes" id="UP001221757"/>
    </source>
</evidence>
<evidence type="ECO:0000313" key="8">
    <source>
        <dbReference type="EMBL" id="KAJ7692944.1"/>
    </source>
</evidence>
<gene>
    <name evidence="8" type="ORF">B0H17DRAFT_1200265</name>
</gene>
<dbReference type="EMBL" id="JARKIE010000049">
    <property type="protein sequence ID" value="KAJ7692944.1"/>
    <property type="molecule type" value="Genomic_DNA"/>
</dbReference>
<dbReference type="SUPFAM" id="SSF54373">
    <property type="entry name" value="FAD-linked reductases, C-terminal domain"/>
    <property type="match status" value="1"/>
</dbReference>
<comment type="caution">
    <text evidence="8">The sequence shown here is derived from an EMBL/GenBank/DDBJ whole genome shotgun (WGS) entry which is preliminary data.</text>
</comment>
<evidence type="ECO:0000256" key="3">
    <source>
        <dbReference type="ARBA" id="ARBA00022827"/>
    </source>
</evidence>
<dbReference type="GO" id="GO:0071949">
    <property type="term" value="F:FAD binding"/>
    <property type="evidence" value="ECO:0007669"/>
    <property type="project" value="InterPro"/>
</dbReference>